<dbReference type="InterPro" id="IPR031248">
    <property type="entry name" value="RNF213"/>
</dbReference>
<dbReference type="Proteomes" id="UP001164746">
    <property type="component" value="Chromosome 7"/>
</dbReference>
<evidence type="ECO:0000313" key="2">
    <source>
        <dbReference type="Proteomes" id="UP001164746"/>
    </source>
</evidence>
<dbReference type="PANTHER" id="PTHR22605">
    <property type="entry name" value="RZ-TYPE DOMAIN-CONTAINING PROTEIN"/>
    <property type="match status" value="1"/>
</dbReference>
<keyword evidence="2" id="KW-1185">Reference proteome</keyword>
<gene>
    <name evidence="1" type="ORF">MAR_035225</name>
</gene>
<name>A0ABY7EMC6_MYAAR</name>
<evidence type="ECO:0000313" key="1">
    <source>
        <dbReference type="EMBL" id="WAR10149.1"/>
    </source>
</evidence>
<accession>A0ABY7EMC6</accession>
<protein>
    <submittedName>
        <fullName evidence="1">R213A-like protein</fullName>
    </submittedName>
</protein>
<sequence>MNRAIHLSRPDMDEEELFDTAVSISESFFEESVHKHGLRGDYKNTSNDVDIIKNGLKQVAKCYLRYTKEGQFVNFHGLQCFNGSLRQFKHVQSLIEANVEDQLARHLMIITRGDSALNIVEQTLKEKKKCKKEIIFGSHFVEDLTDDYHYRILSRIILCMEQGFVLILKDLENIYGKEFRCIVLVNENKIDFKDPPFLNRFEKQFVAYSDILQTDEEVLVRDVNKWINNVSRIQDRHFGKGDVFPYFNHEMVVSLVIWSSRNTAASHKNTFELCKHDLLQIMKPDAVLRLQHAEDYEVRSSAHILLQRYFELPLHHGLAHYIQHDVLNNNDEDACGNLTIVFTNSAIHTNISNDFKNCQTETLASFKSEKQLSINLQRFWESNRTDVLLVSCNASEDEKHLMLTKSLIEKFKAEKYDNNEKTKRVYLVIYMRGWNALYGSTTTQCSPVTQINFLSGWKLVLLDTIETPNISLSDLYLQSLSDVVENMTLTELLKKELFWAFTRIKYGSHGRDIKSVTEMLSQLERSEEFLTAIGHRVLMYIKDNETEQDIDWCSYVANDVHLLHTSSFFVDALEKFIIT</sequence>
<proteinExistence type="predicted"/>
<feature type="non-terminal residue" evidence="1">
    <location>
        <position position="579"/>
    </location>
</feature>
<dbReference type="EMBL" id="CP111018">
    <property type="protein sequence ID" value="WAR10149.1"/>
    <property type="molecule type" value="Genomic_DNA"/>
</dbReference>
<organism evidence="1 2">
    <name type="scientific">Mya arenaria</name>
    <name type="common">Soft-shell clam</name>
    <dbReference type="NCBI Taxonomy" id="6604"/>
    <lineage>
        <taxon>Eukaryota</taxon>
        <taxon>Metazoa</taxon>
        <taxon>Spiralia</taxon>
        <taxon>Lophotrochozoa</taxon>
        <taxon>Mollusca</taxon>
        <taxon>Bivalvia</taxon>
        <taxon>Autobranchia</taxon>
        <taxon>Heteroconchia</taxon>
        <taxon>Euheterodonta</taxon>
        <taxon>Imparidentia</taxon>
        <taxon>Neoheterodontei</taxon>
        <taxon>Myida</taxon>
        <taxon>Myoidea</taxon>
        <taxon>Myidae</taxon>
        <taxon>Mya</taxon>
    </lineage>
</organism>
<dbReference type="PANTHER" id="PTHR22605:SF1">
    <property type="entry name" value="RZ-TYPE DOMAIN-CONTAINING PROTEIN"/>
    <property type="match status" value="1"/>
</dbReference>
<reference evidence="1" key="1">
    <citation type="submission" date="2022-11" db="EMBL/GenBank/DDBJ databases">
        <title>Centuries of genome instability and evolution in soft-shell clam transmissible cancer (bioRxiv).</title>
        <authorList>
            <person name="Hart S.F.M."/>
            <person name="Yonemitsu M.A."/>
            <person name="Giersch R.M."/>
            <person name="Beal B.F."/>
            <person name="Arriagada G."/>
            <person name="Davis B.W."/>
            <person name="Ostrander E.A."/>
            <person name="Goff S.P."/>
            <person name="Metzger M.J."/>
        </authorList>
    </citation>
    <scope>NUCLEOTIDE SEQUENCE</scope>
    <source>
        <strain evidence="1">MELC-2E11</strain>
        <tissue evidence="1">Siphon/mantle</tissue>
    </source>
</reference>